<evidence type="ECO:0000313" key="2">
    <source>
        <dbReference type="Proteomes" id="UP000823790"/>
    </source>
</evidence>
<comment type="caution">
    <text evidence="1">The sequence shown here is derived from an EMBL/GenBank/DDBJ whole genome shotgun (WGS) entry which is preliminary data.</text>
</comment>
<dbReference type="Pfam" id="PF02597">
    <property type="entry name" value="ThiS"/>
    <property type="match status" value="1"/>
</dbReference>
<dbReference type="SUPFAM" id="SSF54285">
    <property type="entry name" value="MoaD/ThiS"/>
    <property type="match status" value="1"/>
</dbReference>
<reference evidence="1 2" key="1">
    <citation type="submission" date="2021-04" db="EMBL/GenBank/DDBJ databases">
        <authorList>
            <person name="Huq M.A."/>
        </authorList>
    </citation>
    <scope>NUCLEOTIDE SEQUENCE [LARGE SCALE GENOMIC DNA]</scope>
    <source>
        <strain evidence="1 2">MAH-13</strain>
    </source>
</reference>
<dbReference type="NCBIfam" id="TIGR01683">
    <property type="entry name" value="thiS"/>
    <property type="match status" value="1"/>
</dbReference>
<sequence length="64" mass="6415">MKLIVNGEPHAPAPDLATLVEQLGLAGTAVATALNGRFVPVAARAATPLAEGDRVEVLAPMQGG</sequence>
<accession>A0ABS4DLQ5</accession>
<keyword evidence="2" id="KW-1185">Reference proteome</keyword>
<protein>
    <submittedName>
        <fullName evidence="1">Sulfur carrier protein ThiS</fullName>
    </submittedName>
</protein>
<dbReference type="Proteomes" id="UP000823790">
    <property type="component" value="Unassembled WGS sequence"/>
</dbReference>
<dbReference type="CDD" id="cd00565">
    <property type="entry name" value="Ubl_ThiS"/>
    <property type="match status" value="1"/>
</dbReference>
<dbReference type="RefSeq" id="WP_209617800.1">
    <property type="nucleotide sequence ID" value="NZ_JAGJRS010000013.1"/>
</dbReference>
<dbReference type="EMBL" id="JAGJRS010000013">
    <property type="protein sequence ID" value="MBP1473978.1"/>
    <property type="molecule type" value="Genomic_DNA"/>
</dbReference>
<gene>
    <name evidence="1" type="primary">thiS</name>
    <name evidence="1" type="ORF">J7I44_06685</name>
</gene>
<name>A0ABS4DLQ5_9GAMM</name>
<evidence type="ECO:0000313" key="1">
    <source>
        <dbReference type="EMBL" id="MBP1473978.1"/>
    </source>
</evidence>
<dbReference type="InterPro" id="IPR010035">
    <property type="entry name" value="Thi_S"/>
</dbReference>
<proteinExistence type="predicted"/>
<organism evidence="1 2">
    <name type="scientific">Frateuria flava</name>
    <dbReference type="NCBI Taxonomy" id="2821489"/>
    <lineage>
        <taxon>Bacteria</taxon>
        <taxon>Pseudomonadati</taxon>
        <taxon>Pseudomonadota</taxon>
        <taxon>Gammaproteobacteria</taxon>
        <taxon>Lysobacterales</taxon>
        <taxon>Rhodanobacteraceae</taxon>
        <taxon>Frateuria</taxon>
    </lineage>
</organism>
<dbReference type="InterPro" id="IPR012675">
    <property type="entry name" value="Beta-grasp_dom_sf"/>
</dbReference>
<dbReference type="Gene3D" id="3.10.20.30">
    <property type="match status" value="1"/>
</dbReference>
<dbReference type="InterPro" id="IPR003749">
    <property type="entry name" value="ThiS/MoaD-like"/>
</dbReference>
<dbReference type="InterPro" id="IPR016155">
    <property type="entry name" value="Mopterin_synth/thiamin_S_b"/>
</dbReference>